<dbReference type="InterPro" id="IPR036412">
    <property type="entry name" value="HAD-like_sf"/>
</dbReference>
<organism evidence="11 12">
    <name type="scientific">Ligilactobacillus acidipiscis DSM 15836</name>
    <dbReference type="NCBI Taxonomy" id="1423716"/>
    <lineage>
        <taxon>Bacteria</taxon>
        <taxon>Bacillati</taxon>
        <taxon>Bacillota</taxon>
        <taxon>Bacilli</taxon>
        <taxon>Lactobacillales</taxon>
        <taxon>Lactobacillaceae</taxon>
        <taxon>Ligilactobacillus</taxon>
    </lineage>
</organism>
<feature type="transmembrane region" description="Helical" evidence="9">
    <location>
        <begin position="37"/>
        <end position="59"/>
    </location>
</feature>
<keyword evidence="5 9" id="KW-1133">Transmembrane helix</keyword>
<dbReference type="PRINTS" id="PR00119">
    <property type="entry name" value="CATATPASE"/>
</dbReference>
<sequence length="619" mass="67051">MKKERGVRSMKHIQKLIAIFVIAILALTMEFGLHHPLWAQILITLTGAYLAFTMFVEMIKTLMSGKYGVDLLAITAIIATLSVGQYWAAMIILLMLVGGDTLEDYAAHKANSDLKSLLENSPQVAHRLNSKNNTTADIEIDDIQVGDWLLVKAREIVPADGHILKGSSFFDQSSLTGESKPIEKDIGDDVMSGSLNGDTVVIMQADKESKDSQYQRLITLVRESEAKPAHFVRMADRYAVPFTLIAYVIAGFAWFISKDPVRFAEVLVVASPCPLILAAPVALVAGMSRASRNGIIVKTGDVIEKLATAKTFAFDKTGTITRGTLSVDKVVPAVGVDRQELIKLSASVENNSNHILGRSLVGYAKDQRIPLKKANSVKEVTGNGIQAEVDGKIIKVGKSTFVTGATSELEQTQTAMFISINDQYAGYMTFTDRMRPEAKQTMNVLTQQHHAEVMMLTGDQQETAEDIAQQAGILEIHAELLPDEKIKLIKNTPKDHRPVVMVGDGVNDAPALAEADVGIAMGAHGATAASETASAVILKDDLSRVEKAVEISEDTMKVARQSVMLGIAICTILMLIASFGVLPTLFGALLQEVVDTVSILWALRARHGHSKKTPTSGNH</sequence>
<dbReference type="InterPro" id="IPR018303">
    <property type="entry name" value="ATPase_P-typ_P_site"/>
</dbReference>
<evidence type="ECO:0000256" key="6">
    <source>
        <dbReference type="ARBA" id="ARBA00023136"/>
    </source>
</evidence>
<gene>
    <name evidence="11" type="ORF">FC65_GL001066</name>
</gene>
<comment type="caution">
    <text evidence="11">The sequence shown here is derived from an EMBL/GenBank/DDBJ whole genome shotgun (WGS) entry which is preliminary data.</text>
</comment>
<keyword evidence="6 9" id="KW-0472">Membrane</keyword>
<comment type="similarity">
    <text evidence="2 9">Belongs to the cation transport ATPase (P-type) (TC 3.A.3) family. Type IB subfamily.</text>
</comment>
<dbReference type="Pfam" id="PF00702">
    <property type="entry name" value="Hydrolase"/>
    <property type="match status" value="1"/>
</dbReference>
<feature type="transmembrane region" description="Helical" evidence="9">
    <location>
        <begin position="263"/>
        <end position="287"/>
    </location>
</feature>
<feature type="domain" description="P-type ATPase A" evidence="10">
    <location>
        <begin position="121"/>
        <end position="221"/>
    </location>
</feature>
<name>A0ABR5PMC6_9LACO</name>
<feature type="transmembrane region" description="Helical" evidence="9">
    <location>
        <begin position="12"/>
        <end position="31"/>
    </location>
</feature>
<dbReference type="Proteomes" id="UP000051217">
    <property type="component" value="Unassembled WGS sequence"/>
</dbReference>
<protein>
    <recommendedName>
        <fullName evidence="7">Cd(2+)-exporting ATPase</fullName>
        <ecNumber evidence="7">7.2.2.21</ecNumber>
    </recommendedName>
</protein>
<accession>A0ABR5PMC6</accession>
<evidence type="ECO:0000313" key="12">
    <source>
        <dbReference type="Proteomes" id="UP000051217"/>
    </source>
</evidence>
<evidence type="ECO:0000259" key="10">
    <source>
        <dbReference type="Pfam" id="PF00122"/>
    </source>
</evidence>
<keyword evidence="3" id="KW-0104">Cadmium</keyword>
<comment type="subcellular location">
    <subcellularLocation>
        <location evidence="9">Cell membrane</location>
    </subcellularLocation>
    <subcellularLocation>
        <location evidence="1">Membrane</location>
        <topology evidence="1">Multi-pass membrane protein</topology>
    </subcellularLocation>
</comment>
<dbReference type="EMBL" id="AZFI01000023">
    <property type="protein sequence ID" value="KRM30078.1"/>
    <property type="molecule type" value="Genomic_DNA"/>
</dbReference>
<dbReference type="SUPFAM" id="SSF81653">
    <property type="entry name" value="Calcium ATPase, transduction domain A"/>
    <property type="match status" value="1"/>
</dbReference>
<dbReference type="SUPFAM" id="SSF56784">
    <property type="entry name" value="HAD-like"/>
    <property type="match status" value="1"/>
</dbReference>
<evidence type="ECO:0000256" key="8">
    <source>
        <dbReference type="ARBA" id="ARBA00049338"/>
    </source>
</evidence>
<dbReference type="Pfam" id="PF00122">
    <property type="entry name" value="E1-E2_ATPase"/>
    <property type="match status" value="1"/>
</dbReference>
<dbReference type="InterPro" id="IPR008250">
    <property type="entry name" value="ATPase_P-typ_transduc_dom_A_sf"/>
</dbReference>
<dbReference type="NCBIfam" id="TIGR01525">
    <property type="entry name" value="ATPase-IB_hvy"/>
    <property type="match status" value="1"/>
</dbReference>
<reference evidence="11 12" key="1">
    <citation type="journal article" date="2015" name="Genome Announc.">
        <title>Expanding the biotechnology potential of lactobacilli through comparative genomics of 213 strains and associated genera.</title>
        <authorList>
            <person name="Sun Z."/>
            <person name="Harris H.M."/>
            <person name="McCann A."/>
            <person name="Guo C."/>
            <person name="Argimon S."/>
            <person name="Zhang W."/>
            <person name="Yang X."/>
            <person name="Jeffery I.B."/>
            <person name="Cooney J.C."/>
            <person name="Kagawa T.F."/>
            <person name="Liu W."/>
            <person name="Song Y."/>
            <person name="Salvetti E."/>
            <person name="Wrobel A."/>
            <person name="Rasinkangas P."/>
            <person name="Parkhill J."/>
            <person name="Rea M.C."/>
            <person name="O'Sullivan O."/>
            <person name="Ritari J."/>
            <person name="Douillard F.P."/>
            <person name="Paul Ross R."/>
            <person name="Yang R."/>
            <person name="Briner A.E."/>
            <person name="Felis G.E."/>
            <person name="de Vos W.M."/>
            <person name="Barrangou R."/>
            <person name="Klaenhammer T.R."/>
            <person name="Caufield P.W."/>
            <person name="Cui Y."/>
            <person name="Zhang H."/>
            <person name="O'Toole P.W."/>
        </authorList>
    </citation>
    <scope>NUCLEOTIDE SEQUENCE [LARGE SCALE GENOMIC DNA]</scope>
    <source>
        <strain evidence="11 12">DSM 15836</strain>
    </source>
</reference>
<dbReference type="PANTHER" id="PTHR48085:SF5">
    <property type="entry name" value="CADMIUM_ZINC-TRANSPORTING ATPASE HMA4-RELATED"/>
    <property type="match status" value="1"/>
</dbReference>
<keyword evidence="9" id="KW-1003">Cell membrane</keyword>
<evidence type="ECO:0000256" key="2">
    <source>
        <dbReference type="ARBA" id="ARBA00006024"/>
    </source>
</evidence>
<evidence type="ECO:0000256" key="1">
    <source>
        <dbReference type="ARBA" id="ARBA00004141"/>
    </source>
</evidence>
<dbReference type="PROSITE" id="PS00154">
    <property type="entry name" value="ATPASE_E1_E2"/>
    <property type="match status" value="1"/>
</dbReference>
<dbReference type="Gene3D" id="3.40.1110.10">
    <property type="entry name" value="Calcium-transporting ATPase, cytoplasmic domain N"/>
    <property type="match status" value="1"/>
</dbReference>
<evidence type="ECO:0000256" key="4">
    <source>
        <dbReference type="ARBA" id="ARBA00022692"/>
    </source>
</evidence>
<feature type="transmembrane region" description="Helical" evidence="9">
    <location>
        <begin position="238"/>
        <end position="256"/>
    </location>
</feature>
<dbReference type="NCBIfam" id="TIGR01512">
    <property type="entry name" value="ATPase-IB2_Cd"/>
    <property type="match status" value="1"/>
</dbReference>
<dbReference type="NCBIfam" id="TIGR01494">
    <property type="entry name" value="ATPase_P-type"/>
    <property type="match status" value="1"/>
</dbReference>
<comment type="catalytic activity">
    <reaction evidence="8">
        <text>Cd(2+)(in) + ATP + H2O = Cd(2+)(out) + ADP + phosphate + H(+)</text>
        <dbReference type="Rhea" id="RHEA:12132"/>
        <dbReference type="ChEBI" id="CHEBI:15377"/>
        <dbReference type="ChEBI" id="CHEBI:15378"/>
        <dbReference type="ChEBI" id="CHEBI:30616"/>
        <dbReference type="ChEBI" id="CHEBI:43474"/>
        <dbReference type="ChEBI" id="CHEBI:48775"/>
        <dbReference type="ChEBI" id="CHEBI:456216"/>
        <dbReference type="EC" id="7.2.2.21"/>
    </reaction>
</comment>
<dbReference type="InterPro" id="IPR023298">
    <property type="entry name" value="ATPase_P-typ_TM_dom_sf"/>
</dbReference>
<dbReference type="PANTHER" id="PTHR48085">
    <property type="entry name" value="CADMIUM/ZINC-TRANSPORTING ATPASE HMA2-RELATED"/>
    <property type="match status" value="1"/>
</dbReference>
<keyword evidence="4 9" id="KW-0812">Transmembrane</keyword>
<dbReference type="SUPFAM" id="SSF81665">
    <property type="entry name" value="Calcium ATPase, transmembrane domain M"/>
    <property type="match status" value="1"/>
</dbReference>
<dbReference type="InterPro" id="IPR001757">
    <property type="entry name" value="P_typ_ATPase"/>
</dbReference>
<evidence type="ECO:0000256" key="7">
    <source>
        <dbReference type="ARBA" id="ARBA00039103"/>
    </source>
</evidence>
<dbReference type="CDD" id="cd07544">
    <property type="entry name" value="P-type_ATPase_HM"/>
    <property type="match status" value="1"/>
</dbReference>
<dbReference type="InterPro" id="IPR027256">
    <property type="entry name" value="P-typ_ATPase_IB"/>
</dbReference>
<evidence type="ECO:0000313" key="11">
    <source>
        <dbReference type="EMBL" id="KRM30078.1"/>
    </source>
</evidence>
<dbReference type="InterPro" id="IPR051014">
    <property type="entry name" value="Cation_Transport_ATPase_IB"/>
</dbReference>
<dbReference type="InterPro" id="IPR023299">
    <property type="entry name" value="ATPase_P-typ_cyto_dom_N"/>
</dbReference>
<feature type="transmembrane region" description="Helical" evidence="9">
    <location>
        <begin position="563"/>
        <end position="590"/>
    </location>
</feature>
<evidence type="ECO:0000256" key="3">
    <source>
        <dbReference type="ARBA" id="ARBA00022539"/>
    </source>
</evidence>
<dbReference type="InterPro" id="IPR059000">
    <property type="entry name" value="ATPase_P-type_domA"/>
</dbReference>
<keyword evidence="9" id="KW-0547">Nucleotide-binding</keyword>
<proteinExistence type="inferred from homology"/>
<evidence type="ECO:0000256" key="9">
    <source>
        <dbReference type="RuleBase" id="RU362081"/>
    </source>
</evidence>
<dbReference type="PRINTS" id="PR00120">
    <property type="entry name" value="HATPASE"/>
</dbReference>
<keyword evidence="9" id="KW-0479">Metal-binding</keyword>
<evidence type="ECO:0000256" key="5">
    <source>
        <dbReference type="ARBA" id="ARBA00022989"/>
    </source>
</evidence>
<dbReference type="Gene3D" id="3.40.50.1000">
    <property type="entry name" value="HAD superfamily/HAD-like"/>
    <property type="match status" value="1"/>
</dbReference>
<keyword evidence="12" id="KW-1185">Reference proteome</keyword>
<keyword evidence="9" id="KW-0067">ATP-binding</keyword>
<dbReference type="Gene3D" id="2.70.150.10">
    <property type="entry name" value="Calcium-transporting ATPase, cytoplasmic transduction domain A"/>
    <property type="match status" value="1"/>
</dbReference>
<dbReference type="InterPro" id="IPR023214">
    <property type="entry name" value="HAD_sf"/>
</dbReference>
<dbReference type="EC" id="7.2.2.21" evidence="7"/>